<gene>
    <name evidence="2" type="ORF">L1049_012334</name>
</gene>
<sequence>MNQESRVKLTEISNSWVAGLDFISDPKNWSESRPVMMAPPRYPTSTPLNSQQSGSAESASAVADQTQTPPFYMPSYTPSKEQPKLLSSPVKI</sequence>
<dbReference type="AlphaFoldDB" id="A0AAP0RYY4"/>
<dbReference type="EMBL" id="JBBPBK010000006">
    <property type="protein sequence ID" value="KAK9284074.1"/>
    <property type="molecule type" value="Genomic_DNA"/>
</dbReference>
<feature type="region of interest" description="Disordered" evidence="1">
    <location>
        <begin position="26"/>
        <end position="92"/>
    </location>
</feature>
<organism evidence="2 3">
    <name type="scientific">Liquidambar formosana</name>
    <name type="common">Formosan gum</name>
    <dbReference type="NCBI Taxonomy" id="63359"/>
    <lineage>
        <taxon>Eukaryota</taxon>
        <taxon>Viridiplantae</taxon>
        <taxon>Streptophyta</taxon>
        <taxon>Embryophyta</taxon>
        <taxon>Tracheophyta</taxon>
        <taxon>Spermatophyta</taxon>
        <taxon>Magnoliopsida</taxon>
        <taxon>eudicotyledons</taxon>
        <taxon>Gunneridae</taxon>
        <taxon>Pentapetalae</taxon>
        <taxon>Saxifragales</taxon>
        <taxon>Altingiaceae</taxon>
        <taxon>Liquidambar</taxon>
    </lineage>
</organism>
<feature type="compositionally biased region" description="Low complexity" evidence="1">
    <location>
        <begin position="50"/>
        <end position="63"/>
    </location>
</feature>
<accession>A0AAP0RYY4</accession>
<protein>
    <submittedName>
        <fullName evidence="2">Uncharacterized protein</fullName>
    </submittedName>
</protein>
<proteinExistence type="predicted"/>
<evidence type="ECO:0000313" key="3">
    <source>
        <dbReference type="Proteomes" id="UP001415857"/>
    </source>
</evidence>
<reference evidence="2 3" key="1">
    <citation type="journal article" date="2024" name="Plant J.">
        <title>Genome sequences and population genomics reveal climatic adaptation and genomic divergence between two closely related sweetgum species.</title>
        <authorList>
            <person name="Xu W.Q."/>
            <person name="Ren C.Q."/>
            <person name="Zhang X.Y."/>
            <person name="Comes H.P."/>
            <person name="Liu X.H."/>
            <person name="Li Y.G."/>
            <person name="Kettle C.J."/>
            <person name="Jalonen R."/>
            <person name="Gaisberger H."/>
            <person name="Ma Y.Z."/>
            <person name="Qiu Y.X."/>
        </authorList>
    </citation>
    <scope>NUCLEOTIDE SEQUENCE [LARGE SCALE GENOMIC DNA]</scope>
    <source>
        <strain evidence="2">Hangzhou</strain>
    </source>
</reference>
<keyword evidence="3" id="KW-1185">Reference proteome</keyword>
<evidence type="ECO:0000256" key="1">
    <source>
        <dbReference type="SAM" id="MobiDB-lite"/>
    </source>
</evidence>
<name>A0AAP0RYY4_LIQFO</name>
<comment type="caution">
    <text evidence="2">The sequence shown here is derived from an EMBL/GenBank/DDBJ whole genome shotgun (WGS) entry which is preliminary data.</text>
</comment>
<evidence type="ECO:0000313" key="2">
    <source>
        <dbReference type="EMBL" id="KAK9284074.1"/>
    </source>
</evidence>
<dbReference type="Proteomes" id="UP001415857">
    <property type="component" value="Unassembled WGS sequence"/>
</dbReference>